<dbReference type="PANTHER" id="PTHR23349">
    <property type="entry name" value="BASIC HELIX-LOOP-HELIX TRANSCRIPTION FACTOR, TWIST"/>
    <property type="match status" value="1"/>
</dbReference>
<evidence type="ECO:0000256" key="4">
    <source>
        <dbReference type="ARBA" id="ARBA00023242"/>
    </source>
</evidence>
<keyword evidence="4" id="KW-0539">Nucleus</keyword>
<organism evidence="7 8">
    <name type="scientific">Cylicocyclus nassatus</name>
    <name type="common">Nematode worm</name>
    <dbReference type="NCBI Taxonomy" id="53992"/>
    <lineage>
        <taxon>Eukaryota</taxon>
        <taxon>Metazoa</taxon>
        <taxon>Ecdysozoa</taxon>
        <taxon>Nematoda</taxon>
        <taxon>Chromadorea</taxon>
        <taxon>Rhabditida</taxon>
        <taxon>Rhabditina</taxon>
        <taxon>Rhabditomorpha</taxon>
        <taxon>Strongyloidea</taxon>
        <taxon>Strongylidae</taxon>
        <taxon>Cylicocyclus</taxon>
    </lineage>
</organism>
<evidence type="ECO:0000313" key="7">
    <source>
        <dbReference type="EMBL" id="CAJ0606607.1"/>
    </source>
</evidence>
<feature type="region of interest" description="Disordered" evidence="5">
    <location>
        <begin position="37"/>
        <end position="68"/>
    </location>
</feature>
<evidence type="ECO:0000256" key="1">
    <source>
        <dbReference type="ARBA" id="ARBA00004123"/>
    </source>
</evidence>
<evidence type="ECO:0000259" key="6">
    <source>
        <dbReference type="PROSITE" id="PS50888"/>
    </source>
</evidence>
<comment type="subcellular location">
    <subcellularLocation>
        <location evidence="1">Nucleus</location>
    </subcellularLocation>
</comment>
<comment type="caution">
    <text evidence="7">The sequence shown here is derived from an EMBL/GenBank/DDBJ whole genome shotgun (WGS) entry which is preliminary data.</text>
</comment>
<dbReference type="SMART" id="SM00353">
    <property type="entry name" value="HLH"/>
    <property type="match status" value="1"/>
</dbReference>
<evidence type="ECO:0000256" key="5">
    <source>
        <dbReference type="SAM" id="MobiDB-lite"/>
    </source>
</evidence>
<feature type="domain" description="BHLH" evidence="6">
    <location>
        <begin position="29"/>
        <end position="82"/>
    </location>
</feature>
<reference evidence="7" key="1">
    <citation type="submission" date="2023-07" db="EMBL/GenBank/DDBJ databases">
        <authorList>
            <consortium name="CYATHOMIX"/>
        </authorList>
    </citation>
    <scope>NUCLEOTIDE SEQUENCE</scope>
    <source>
        <strain evidence="7">N/A</strain>
    </source>
</reference>
<proteinExistence type="predicted"/>
<dbReference type="AlphaFoldDB" id="A0AA36MEL6"/>
<evidence type="ECO:0000256" key="3">
    <source>
        <dbReference type="ARBA" id="ARBA00023125"/>
    </source>
</evidence>
<dbReference type="SUPFAM" id="SSF47459">
    <property type="entry name" value="HLH, helix-loop-helix DNA-binding domain"/>
    <property type="match status" value="1"/>
</dbReference>
<dbReference type="Pfam" id="PF00010">
    <property type="entry name" value="HLH"/>
    <property type="match status" value="1"/>
</dbReference>
<dbReference type="GO" id="GO:0000977">
    <property type="term" value="F:RNA polymerase II transcription regulatory region sequence-specific DNA binding"/>
    <property type="evidence" value="ECO:0007669"/>
    <property type="project" value="TreeGrafter"/>
</dbReference>
<accession>A0AA36MEL6</accession>
<dbReference type="FunFam" id="4.10.280.10:FF:000029">
    <property type="entry name" value="Achaete-scute family bHLH transcription factor 1"/>
    <property type="match status" value="1"/>
</dbReference>
<dbReference type="GO" id="GO:0007399">
    <property type="term" value="P:nervous system development"/>
    <property type="evidence" value="ECO:0007669"/>
    <property type="project" value="UniProtKB-KW"/>
</dbReference>
<dbReference type="InterPro" id="IPR050283">
    <property type="entry name" value="E-box_TF_Regulators"/>
</dbReference>
<evidence type="ECO:0000313" key="8">
    <source>
        <dbReference type="Proteomes" id="UP001176961"/>
    </source>
</evidence>
<keyword evidence="3" id="KW-0238">DNA-binding</keyword>
<dbReference type="CDD" id="cd11418">
    <property type="entry name" value="bHLH_TS_ASCL"/>
    <property type="match status" value="1"/>
</dbReference>
<dbReference type="Proteomes" id="UP001176961">
    <property type="component" value="Unassembled WGS sequence"/>
</dbReference>
<dbReference type="GO" id="GO:0000981">
    <property type="term" value="F:DNA-binding transcription factor activity, RNA polymerase II-specific"/>
    <property type="evidence" value="ECO:0007669"/>
    <property type="project" value="TreeGrafter"/>
</dbReference>
<dbReference type="InterPro" id="IPR011598">
    <property type="entry name" value="bHLH_dom"/>
</dbReference>
<protein>
    <recommendedName>
        <fullName evidence="6">BHLH domain-containing protein</fullName>
    </recommendedName>
</protein>
<dbReference type="PROSITE" id="PS50888">
    <property type="entry name" value="BHLH"/>
    <property type="match status" value="1"/>
</dbReference>
<keyword evidence="2" id="KW-0524">Neurogenesis</keyword>
<gene>
    <name evidence="7" type="ORF">CYNAS_LOCUS18590</name>
</gene>
<dbReference type="EMBL" id="CATQJL010000316">
    <property type="protein sequence ID" value="CAJ0606607.1"/>
    <property type="molecule type" value="Genomic_DNA"/>
</dbReference>
<dbReference type="InterPro" id="IPR036638">
    <property type="entry name" value="HLH_DNA-bd_sf"/>
</dbReference>
<keyword evidence="8" id="KW-1185">Reference proteome</keyword>
<dbReference type="GO" id="GO:0005634">
    <property type="term" value="C:nucleus"/>
    <property type="evidence" value="ECO:0007669"/>
    <property type="project" value="UniProtKB-SubCell"/>
</dbReference>
<dbReference type="GO" id="GO:0040008">
    <property type="term" value="P:regulation of growth"/>
    <property type="evidence" value="ECO:0007669"/>
    <property type="project" value="UniProtKB-ARBA"/>
</dbReference>
<dbReference type="GO" id="GO:0046983">
    <property type="term" value="F:protein dimerization activity"/>
    <property type="evidence" value="ECO:0007669"/>
    <property type="project" value="InterPro"/>
</dbReference>
<dbReference type="Gene3D" id="4.10.280.10">
    <property type="entry name" value="Helix-loop-helix DNA-binding domain"/>
    <property type="match status" value="1"/>
</dbReference>
<sequence length="150" mass="17613">MRGGRSAKVIVPFELHSAMPSHQPAKLVPQKLRRNERERKRVDQVNQGFNQLRHRVPRPHGSKQKLSKVETLREAARYIEQLRAMLQQTPYEVQPTQRVSFPPQQQHYYSANDLSPYYPNAHTQAEISPSSSYYSDSSFEEQKYCNFMQH</sequence>
<evidence type="ECO:0000256" key="2">
    <source>
        <dbReference type="ARBA" id="ARBA00022902"/>
    </source>
</evidence>
<feature type="compositionally biased region" description="Basic residues" evidence="5">
    <location>
        <begin position="52"/>
        <end position="66"/>
    </location>
</feature>
<name>A0AA36MEL6_CYLNA</name>
<dbReference type="PANTHER" id="PTHR23349:SF110">
    <property type="entry name" value="BHLH DOMAIN-CONTAINING PROTEIN"/>
    <property type="match status" value="1"/>
</dbReference>